<sequence>MDSPMYCLFCSQSGHPCWNCPRYKSPYSKFYILHKNNGCFSCFKKGHPSFDCPEGRCEFCRGPHNSILCREIPATIRKTLHKKLDKMLQNGQIKSLEDHYDPRPKDPNEYQDDSEEEYI</sequence>
<dbReference type="OrthoDB" id="6020750at2759"/>
<dbReference type="PROSITE" id="PS50158">
    <property type="entry name" value="ZF_CCHC"/>
    <property type="match status" value="1"/>
</dbReference>
<dbReference type="WBParaSite" id="BXY_0728600.1">
    <property type="protein sequence ID" value="BXY_0728600.1"/>
    <property type="gene ID" value="BXY_0728600"/>
</dbReference>
<keyword evidence="1" id="KW-0862">Zinc</keyword>
<dbReference type="Proteomes" id="UP000095284">
    <property type="component" value="Unplaced"/>
</dbReference>
<feature type="compositionally biased region" description="Basic and acidic residues" evidence="2">
    <location>
        <begin position="95"/>
        <end position="108"/>
    </location>
</feature>
<proteinExistence type="predicted"/>
<feature type="compositionally biased region" description="Acidic residues" evidence="2">
    <location>
        <begin position="109"/>
        <end position="119"/>
    </location>
</feature>
<feature type="region of interest" description="Disordered" evidence="2">
    <location>
        <begin position="93"/>
        <end position="119"/>
    </location>
</feature>
<name>A0A1I7S2Q6_BURXY</name>
<evidence type="ECO:0000313" key="6">
    <source>
        <dbReference type="Proteomes" id="UP000095284"/>
    </source>
</evidence>
<dbReference type="InterPro" id="IPR001878">
    <property type="entry name" value="Znf_CCHC"/>
</dbReference>
<reference evidence="8" key="1">
    <citation type="submission" date="2016-11" db="UniProtKB">
        <authorList>
            <consortium name="WormBaseParasite"/>
        </authorList>
    </citation>
    <scope>IDENTIFICATION</scope>
</reference>
<accession>A0A1I7S2Q6</accession>
<dbReference type="GO" id="GO:0003676">
    <property type="term" value="F:nucleic acid binding"/>
    <property type="evidence" value="ECO:0007669"/>
    <property type="project" value="InterPro"/>
</dbReference>
<dbReference type="Gene3D" id="4.10.60.10">
    <property type="entry name" value="Zinc finger, CCHC-type"/>
    <property type="match status" value="1"/>
</dbReference>
<dbReference type="AlphaFoldDB" id="A0A1I7S2Q6"/>
<protein>
    <submittedName>
        <fullName evidence="4">(pine wood nematode) hypothetical protein</fullName>
    </submittedName>
    <submittedName>
        <fullName evidence="8">CCHC-type domain-containing protein</fullName>
    </submittedName>
</protein>
<dbReference type="Proteomes" id="UP000582659">
    <property type="component" value="Unassembled WGS sequence"/>
</dbReference>
<dbReference type="EMBL" id="CAJFCV020000005">
    <property type="protein sequence ID" value="CAG9121722.1"/>
    <property type="molecule type" value="Genomic_DNA"/>
</dbReference>
<organism evidence="6 8">
    <name type="scientific">Bursaphelenchus xylophilus</name>
    <name type="common">Pinewood nematode worm</name>
    <name type="synonym">Aphelenchoides xylophilus</name>
    <dbReference type="NCBI Taxonomy" id="6326"/>
    <lineage>
        <taxon>Eukaryota</taxon>
        <taxon>Metazoa</taxon>
        <taxon>Ecdysozoa</taxon>
        <taxon>Nematoda</taxon>
        <taxon>Chromadorea</taxon>
        <taxon>Rhabditida</taxon>
        <taxon>Tylenchina</taxon>
        <taxon>Tylenchomorpha</taxon>
        <taxon>Aphelenchoidea</taxon>
        <taxon>Aphelenchoididae</taxon>
        <taxon>Bursaphelenchus</taxon>
    </lineage>
</organism>
<evidence type="ECO:0000259" key="3">
    <source>
        <dbReference type="PROSITE" id="PS50158"/>
    </source>
</evidence>
<reference evidence="5" key="2">
    <citation type="submission" date="2020-08" db="EMBL/GenBank/DDBJ databases">
        <authorList>
            <person name="Kikuchi T."/>
        </authorList>
    </citation>
    <scope>NUCLEOTIDE SEQUENCE</scope>
    <source>
        <strain evidence="4">Ka4C1</strain>
    </source>
</reference>
<evidence type="ECO:0000313" key="5">
    <source>
        <dbReference type="EMBL" id="CAG9121722.1"/>
    </source>
</evidence>
<evidence type="ECO:0000313" key="7">
    <source>
        <dbReference type="Proteomes" id="UP000659654"/>
    </source>
</evidence>
<dbReference type="GO" id="GO:0008270">
    <property type="term" value="F:zinc ion binding"/>
    <property type="evidence" value="ECO:0007669"/>
    <property type="project" value="UniProtKB-KW"/>
</dbReference>
<feature type="domain" description="CCHC-type" evidence="3">
    <location>
        <begin position="39"/>
        <end position="54"/>
    </location>
</feature>
<dbReference type="EMBL" id="CAJFDI010000005">
    <property type="protein sequence ID" value="CAD5230692.1"/>
    <property type="molecule type" value="Genomic_DNA"/>
</dbReference>
<keyword evidence="1" id="KW-0863">Zinc-finger</keyword>
<evidence type="ECO:0000256" key="2">
    <source>
        <dbReference type="SAM" id="MobiDB-lite"/>
    </source>
</evidence>
<keyword evidence="7" id="KW-1185">Reference proteome</keyword>
<dbReference type="Proteomes" id="UP000659654">
    <property type="component" value="Unassembled WGS sequence"/>
</dbReference>
<gene>
    <name evidence="4" type="ORF">BXYJ_LOCUS11108</name>
</gene>
<evidence type="ECO:0000313" key="4">
    <source>
        <dbReference type="EMBL" id="CAD5230692.1"/>
    </source>
</evidence>
<evidence type="ECO:0000313" key="8">
    <source>
        <dbReference type="WBParaSite" id="BXY_0728600.1"/>
    </source>
</evidence>
<keyword evidence="1" id="KW-0479">Metal-binding</keyword>
<evidence type="ECO:0000256" key="1">
    <source>
        <dbReference type="PROSITE-ProRule" id="PRU00047"/>
    </source>
</evidence>